<keyword evidence="2" id="KW-0732">Signal</keyword>
<protein>
    <submittedName>
        <fullName evidence="3">Uncharacterized protein</fullName>
    </submittedName>
</protein>
<evidence type="ECO:0000313" key="4">
    <source>
        <dbReference type="Proteomes" id="UP001163846"/>
    </source>
</evidence>
<dbReference type="EMBL" id="MU806575">
    <property type="protein sequence ID" value="KAJ3834143.1"/>
    <property type="molecule type" value="Genomic_DNA"/>
</dbReference>
<feature type="region of interest" description="Disordered" evidence="1">
    <location>
        <begin position="304"/>
        <end position="346"/>
    </location>
</feature>
<organism evidence="3 4">
    <name type="scientific">Lentinula raphanica</name>
    <dbReference type="NCBI Taxonomy" id="153919"/>
    <lineage>
        <taxon>Eukaryota</taxon>
        <taxon>Fungi</taxon>
        <taxon>Dikarya</taxon>
        <taxon>Basidiomycota</taxon>
        <taxon>Agaricomycotina</taxon>
        <taxon>Agaricomycetes</taxon>
        <taxon>Agaricomycetidae</taxon>
        <taxon>Agaricales</taxon>
        <taxon>Marasmiineae</taxon>
        <taxon>Omphalotaceae</taxon>
        <taxon>Lentinula</taxon>
    </lineage>
</organism>
<evidence type="ECO:0000313" key="3">
    <source>
        <dbReference type="EMBL" id="KAJ3834143.1"/>
    </source>
</evidence>
<proteinExistence type="predicted"/>
<name>A0AA38P0N0_9AGAR</name>
<dbReference type="Proteomes" id="UP001163846">
    <property type="component" value="Unassembled WGS sequence"/>
</dbReference>
<keyword evidence="4" id="KW-1185">Reference proteome</keyword>
<evidence type="ECO:0000256" key="1">
    <source>
        <dbReference type="SAM" id="MobiDB-lite"/>
    </source>
</evidence>
<reference evidence="3" key="1">
    <citation type="submission" date="2022-08" db="EMBL/GenBank/DDBJ databases">
        <authorList>
            <consortium name="DOE Joint Genome Institute"/>
            <person name="Min B."/>
            <person name="Riley R."/>
            <person name="Sierra-Patev S."/>
            <person name="Naranjo-Ortiz M."/>
            <person name="Looney B."/>
            <person name="Konkel Z."/>
            <person name="Slot J.C."/>
            <person name="Sakamoto Y."/>
            <person name="Steenwyk J.L."/>
            <person name="Rokas A."/>
            <person name="Carro J."/>
            <person name="Camarero S."/>
            <person name="Ferreira P."/>
            <person name="Molpeceres G."/>
            <person name="Ruiz-Duenas F.J."/>
            <person name="Serrano A."/>
            <person name="Henrissat B."/>
            <person name="Drula E."/>
            <person name="Hughes K.W."/>
            <person name="Mata J.L."/>
            <person name="Ishikawa N.K."/>
            <person name="Vargas-Isla R."/>
            <person name="Ushijima S."/>
            <person name="Smith C.A."/>
            <person name="Ahrendt S."/>
            <person name="Andreopoulos W."/>
            <person name="He G."/>
            <person name="Labutti K."/>
            <person name="Lipzen A."/>
            <person name="Ng V."/>
            <person name="Sandor L."/>
            <person name="Barry K."/>
            <person name="Martinez A.T."/>
            <person name="Xiao Y."/>
            <person name="Gibbons J.G."/>
            <person name="Terashima K."/>
            <person name="Hibbett D.S."/>
            <person name="Grigoriev I.V."/>
        </authorList>
    </citation>
    <scope>NUCLEOTIDE SEQUENCE</scope>
    <source>
        <strain evidence="3">TFB9207</strain>
    </source>
</reference>
<evidence type="ECO:0000256" key="2">
    <source>
        <dbReference type="SAM" id="SignalP"/>
    </source>
</evidence>
<feature type="signal peptide" evidence="2">
    <location>
        <begin position="1"/>
        <end position="23"/>
    </location>
</feature>
<feature type="region of interest" description="Disordered" evidence="1">
    <location>
        <begin position="222"/>
        <end position="292"/>
    </location>
</feature>
<comment type="caution">
    <text evidence="3">The sequence shown here is derived from an EMBL/GenBank/DDBJ whole genome shotgun (WGS) entry which is preliminary data.</text>
</comment>
<feature type="chain" id="PRO_5041442644" evidence="2">
    <location>
        <begin position="24"/>
        <end position="346"/>
    </location>
</feature>
<feature type="compositionally biased region" description="Basic and acidic residues" evidence="1">
    <location>
        <begin position="222"/>
        <end position="243"/>
    </location>
</feature>
<gene>
    <name evidence="3" type="ORF">F5878DRAFT_631243</name>
</gene>
<sequence>MRSQIIYTVSVAIALLGAAPIAAIPLPIDEVQPVSTARTDQGTTTKAVTPIWCGLIHEKPEEHWEPLDGNVAKRAQAHYAACFGMDLCIYHVLESSDSGSQSKGTLVVTPRAQLTQNTASPSQIVPRASRRLFDRRFYARLYSVKVFSSRVAPASCRKTLTEKLKKWFSESEAFDSEESMILAAFEFLNSDGALWLEKDIETACTEVSALLHALKATSVTEEVKRLDGERRHKSKPQESRKEYSQPLRQLASKPAGEPWSHGRSNNPPAGTFRSPPQPFDSSSGHQNLHDGALGYYPPAGTFYYPLQPFNPSSGNPPSHEEFPGFYPASTLPHQPFEYSGNHKENQ</sequence>
<dbReference type="AlphaFoldDB" id="A0AA38P0N0"/>
<accession>A0AA38P0N0</accession>